<evidence type="ECO:0000313" key="1">
    <source>
        <dbReference type="EMBL" id="AMY06971.1"/>
    </source>
</evidence>
<reference evidence="2" key="2">
    <citation type="submission" date="2016-04" db="EMBL/GenBank/DDBJ databases">
        <title>First Complete Genome Sequence of a Subdivision 6 Acidobacterium.</title>
        <authorList>
            <person name="Huang S."/>
            <person name="Vieira S."/>
            <person name="Bunk B."/>
            <person name="Riedel T."/>
            <person name="Sproeer C."/>
            <person name="Overmann J."/>
        </authorList>
    </citation>
    <scope>NUCLEOTIDE SEQUENCE [LARGE SCALE GENOMIC DNA]</scope>
    <source>
        <strain evidence="2">DSM 100886 HEG_-6_39</strain>
    </source>
</reference>
<reference evidence="1 2" key="1">
    <citation type="journal article" date="2016" name="Genome Announc.">
        <title>First Complete Genome Sequence of a Subdivision 6 Acidobacterium Strain.</title>
        <authorList>
            <person name="Huang S."/>
            <person name="Vieira S."/>
            <person name="Bunk B."/>
            <person name="Riedel T."/>
            <person name="Sproer C."/>
            <person name="Overmann J."/>
        </authorList>
    </citation>
    <scope>NUCLEOTIDE SEQUENCE [LARGE SCALE GENOMIC DNA]</scope>
    <source>
        <strain evidence="2">DSM 100886 HEG_-6_39</strain>
    </source>
</reference>
<dbReference type="KEGG" id="abac:LuPra_00135"/>
<name>A0A143PEN2_LUTPR</name>
<protein>
    <recommendedName>
        <fullName evidence="3">Type II secretion system protein G</fullName>
    </recommendedName>
</protein>
<dbReference type="AlphaFoldDB" id="A0A143PEN2"/>
<gene>
    <name evidence="1" type="ORF">LuPra_00135</name>
</gene>
<dbReference type="STRING" id="1855912.LuPra_00135"/>
<proteinExistence type="predicted"/>
<dbReference type="RefSeq" id="WP_110168982.1">
    <property type="nucleotide sequence ID" value="NZ_CP015136.1"/>
</dbReference>
<accession>A0A143PEN2</accession>
<dbReference type="EMBL" id="CP015136">
    <property type="protein sequence ID" value="AMY06971.1"/>
    <property type="molecule type" value="Genomic_DNA"/>
</dbReference>
<sequence length="159" mass="17764">MAHLVGTILIVMAVLMVAPLVVLAAQSTLIGALTTRARNRAIANSAAFIAEIERYREQHGAYPASLFSIWGDYKPSIVGIDRYHYEPSGDAYNVIFKEPSLDFGIRRYVVYNPRDAQRVTLHEQDRLLLDEAGLDADNAGLTVVQALHQPHWKVFLFLS</sequence>
<evidence type="ECO:0008006" key="3">
    <source>
        <dbReference type="Google" id="ProtNLM"/>
    </source>
</evidence>
<dbReference type="OrthoDB" id="3523880at2"/>
<organism evidence="1 2">
    <name type="scientific">Luteitalea pratensis</name>
    <dbReference type="NCBI Taxonomy" id="1855912"/>
    <lineage>
        <taxon>Bacteria</taxon>
        <taxon>Pseudomonadati</taxon>
        <taxon>Acidobacteriota</taxon>
        <taxon>Vicinamibacteria</taxon>
        <taxon>Vicinamibacterales</taxon>
        <taxon>Vicinamibacteraceae</taxon>
        <taxon>Luteitalea</taxon>
    </lineage>
</organism>
<dbReference type="Proteomes" id="UP000076079">
    <property type="component" value="Chromosome"/>
</dbReference>
<keyword evidence="2" id="KW-1185">Reference proteome</keyword>
<evidence type="ECO:0000313" key="2">
    <source>
        <dbReference type="Proteomes" id="UP000076079"/>
    </source>
</evidence>